<evidence type="ECO:0000313" key="2">
    <source>
        <dbReference type="Proteomes" id="UP000001108"/>
    </source>
</evidence>
<reference evidence="2" key="1">
    <citation type="submission" date="2007-06" db="EMBL/GenBank/DDBJ databases">
        <title>Complete sequence of Sinorhizobium medicae WSM419 chromosome.</title>
        <authorList>
            <consortium name="US DOE Joint Genome Institute"/>
            <person name="Copeland A."/>
            <person name="Lucas S."/>
            <person name="Lapidus A."/>
            <person name="Barry K."/>
            <person name="Glavina del Rio T."/>
            <person name="Dalin E."/>
            <person name="Tice H."/>
            <person name="Pitluck S."/>
            <person name="Chain P."/>
            <person name="Malfatti S."/>
            <person name="Shin M."/>
            <person name="Vergez L."/>
            <person name="Schmutz J."/>
            <person name="Larimer F."/>
            <person name="Land M."/>
            <person name="Hauser L."/>
            <person name="Kyrpides N."/>
            <person name="Mikhailova N."/>
            <person name="Reeve W.G."/>
            <person name="Richardson P."/>
        </authorList>
    </citation>
    <scope>NUCLEOTIDE SEQUENCE [LARGE SCALE GENOMIC DNA]</scope>
    <source>
        <strain evidence="2">WSM419</strain>
    </source>
</reference>
<accession>A6UAS3</accession>
<reference evidence="1 2" key="2">
    <citation type="journal article" date="2010" name="Stand. Genomic Sci.">
        <title>Complete genome sequence of the Medicago microsymbiont Ensifer (Sinorhizobium) medicae strain WSM419.</title>
        <authorList>
            <person name="Reeve W."/>
            <person name="Chain P."/>
            <person name="O'Hara G."/>
            <person name="Ardley J."/>
            <person name="Nandesena K."/>
            <person name="Brau L."/>
            <person name="Tiwari R."/>
            <person name="Malfatti S."/>
            <person name="Kiss H."/>
            <person name="Lapidus A."/>
            <person name="Copeland A."/>
            <person name="Nolan M."/>
            <person name="Land M."/>
            <person name="Hauser L."/>
            <person name="Chang Y.J."/>
            <person name="Ivanova N."/>
            <person name="Mavromatis K."/>
            <person name="Markowitz V."/>
            <person name="Kyrpides N."/>
            <person name="Gollagher M."/>
            <person name="Yates R."/>
            <person name="Dilworth M."/>
            <person name="Howieson J."/>
        </authorList>
    </citation>
    <scope>NUCLEOTIDE SEQUENCE [LARGE SCALE GENOMIC DNA]</scope>
    <source>
        <strain evidence="1 2">WSM419</strain>
    </source>
</reference>
<proteinExistence type="predicted"/>
<dbReference type="STRING" id="366394.Smed_1919"/>
<organism evidence="1 2">
    <name type="scientific">Sinorhizobium medicae (strain WSM419)</name>
    <name type="common">Ensifer medicae</name>
    <dbReference type="NCBI Taxonomy" id="366394"/>
    <lineage>
        <taxon>Bacteria</taxon>
        <taxon>Pseudomonadati</taxon>
        <taxon>Pseudomonadota</taxon>
        <taxon>Alphaproteobacteria</taxon>
        <taxon>Hyphomicrobiales</taxon>
        <taxon>Rhizobiaceae</taxon>
        <taxon>Sinorhizobium/Ensifer group</taxon>
        <taxon>Sinorhizobium</taxon>
    </lineage>
</organism>
<dbReference type="KEGG" id="smd:Smed_1919"/>
<name>A6UAS3_SINMW</name>
<dbReference type="HOGENOM" id="CLU_2636138_0_0_5"/>
<dbReference type="AlphaFoldDB" id="A6UAS3"/>
<protein>
    <submittedName>
        <fullName evidence="1">Uncharacterized protein</fullName>
    </submittedName>
</protein>
<sequence length="77" mass="8415">MNTEFRGFHQVIEAENAGMPAIIASYVHALKFNDEPQGVGVIYGSVTGHFCLLRCSVFVLIKTAGMQPGVESVFRNI</sequence>
<dbReference type="EMBL" id="CP000738">
    <property type="protein sequence ID" value="ABR60753.1"/>
    <property type="molecule type" value="Genomic_DNA"/>
</dbReference>
<dbReference type="Proteomes" id="UP000001108">
    <property type="component" value="Chromosome"/>
</dbReference>
<dbReference type="PATRIC" id="fig|366394.8.peg.5068"/>
<evidence type="ECO:0000313" key="1">
    <source>
        <dbReference type="EMBL" id="ABR60753.1"/>
    </source>
</evidence>
<gene>
    <name evidence="1" type="ordered locus">Smed_1919</name>
</gene>